<feature type="transmembrane region" description="Helical" evidence="1">
    <location>
        <begin position="20"/>
        <end position="38"/>
    </location>
</feature>
<reference evidence="3" key="1">
    <citation type="submission" date="2016-05" db="EMBL/GenBank/DDBJ databases">
        <title>Draft genome of Corynebacterium afermentans subsp. afermentans LCDC 88199T.</title>
        <authorList>
            <person name="Bernier A.-M."/>
            <person name="Bernard K."/>
        </authorList>
    </citation>
    <scope>NUCLEOTIDE SEQUENCE [LARGE SCALE GENOMIC DNA]</scope>
    <source>
        <strain evidence="3">NML120819</strain>
    </source>
</reference>
<accession>A0A1A9RNQ0</accession>
<keyword evidence="1" id="KW-1133">Transmembrane helix</keyword>
<name>A0A1A9RNQ0_EIKCO</name>
<protein>
    <submittedName>
        <fullName evidence="2">Uncharacterized protein</fullName>
    </submittedName>
</protein>
<dbReference type="AlphaFoldDB" id="A0A1A9RNQ0"/>
<evidence type="ECO:0000313" key="2">
    <source>
        <dbReference type="EMBL" id="OAM22024.1"/>
    </source>
</evidence>
<keyword evidence="1" id="KW-0472">Membrane</keyword>
<feature type="transmembrane region" description="Helical" evidence="1">
    <location>
        <begin position="50"/>
        <end position="70"/>
    </location>
</feature>
<evidence type="ECO:0000256" key="1">
    <source>
        <dbReference type="SAM" id="Phobius"/>
    </source>
</evidence>
<sequence length="312" mass="36567">MFTSRDLGQFLYSLFNVLEVIGIVAAIVIAIIASVVCYHIKPQWMQKHRWLVPVPALIVLFVFLVIPYFLQKEQDAQRQQELQQARAERAAWRKQYYDPAKARFDQLCQNAGEKIYRTADNVDGILLLKVRGDDEKYQNYSYNPRKDQMWEDAAVESDWFRNGYIDGFLPYTMRNFQSSSGYTYVDVLQKDNSIIRYSGDWQITSNHPFHTELNPKFPARYAVTYENDISWENRKHWIAGTTIKVIDTKTKELMAEKTMYAFVPELGYSKYEQNPNPWGRGQRCPSENSYEQRTATFILKVLLPSSQLETTK</sequence>
<dbReference type="EMBL" id="LXSH01000018">
    <property type="protein sequence ID" value="OAM22024.1"/>
    <property type="molecule type" value="Genomic_DNA"/>
</dbReference>
<keyword evidence="1" id="KW-0812">Transmembrane</keyword>
<dbReference type="Proteomes" id="UP000078103">
    <property type="component" value="Unassembled WGS sequence"/>
</dbReference>
<dbReference type="RefSeq" id="WP_064105808.1">
    <property type="nucleotide sequence ID" value="NZ_LXSH01000018.1"/>
</dbReference>
<organism evidence="2 3">
    <name type="scientific">Eikenella corrodens</name>
    <dbReference type="NCBI Taxonomy" id="539"/>
    <lineage>
        <taxon>Bacteria</taxon>
        <taxon>Pseudomonadati</taxon>
        <taxon>Pseudomonadota</taxon>
        <taxon>Betaproteobacteria</taxon>
        <taxon>Neisseriales</taxon>
        <taxon>Neisseriaceae</taxon>
        <taxon>Eikenella</taxon>
    </lineage>
</organism>
<gene>
    <name evidence="2" type="ORF">A7P89_06255</name>
</gene>
<proteinExistence type="predicted"/>
<comment type="caution">
    <text evidence="2">The sequence shown here is derived from an EMBL/GenBank/DDBJ whole genome shotgun (WGS) entry which is preliminary data.</text>
</comment>
<evidence type="ECO:0000313" key="3">
    <source>
        <dbReference type="Proteomes" id="UP000078103"/>
    </source>
</evidence>